<dbReference type="SFLD" id="SFLDS00019">
    <property type="entry name" value="Glutathione_Transferase_(cytos"/>
    <property type="match status" value="2"/>
</dbReference>
<feature type="domain" description="GST N-terminal" evidence="4">
    <location>
        <begin position="198"/>
        <end position="277"/>
    </location>
</feature>
<comment type="catalytic activity">
    <reaction evidence="3">
        <text>RX + glutathione = an S-substituted glutathione + a halide anion + H(+)</text>
        <dbReference type="Rhea" id="RHEA:16437"/>
        <dbReference type="ChEBI" id="CHEBI:15378"/>
        <dbReference type="ChEBI" id="CHEBI:16042"/>
        <dbReference type="ChEBI" id="CHEBI:17792"/>
        <dbReference type="ChEBI" id="CHEBI:57925"/>
        <dbReference type="ChEBI" id="CHEBI:90779"/>
        <dbReference type="EC" id="2.5.1.18"/>
    </reaction>
</comment>
<dbReference type="CDD" id="cd03058">
    <property type="entry name" value="GST_N_Tau"/>
    <property type="match status" value="2"/>
</dbReference>
<accession>A0AA88A6T0</accession>
<dbReference type="InterPro" id="IPR045073">
    <property type="entry name" value="Omega/Tau-like"/>
</dbReference>
<evidence type="ECO:0000256" key="3">
    <source>
        <dbReference type="ARBA" id="ARBA00047960"/>
    </source>
</evidence>
<dbReference type="FunFam" id="3.40.30.10:FF:000014">
    <property type="entry name" value="Tau class glutathione S-transferase"/>
    <property type="match status" value="1"/>
</dbReference>
<name>A0AA88A6T0_FICCA</name>
<dbReference type="SUPFAM" id="SSF47616">
    <property type="entry name" value="GST C-terminal domain-like"/>
    <property type="match status" value="1"/>
</dbReference>
<gene>
    <name evidence="6" type="ORF">TIFTF001_014834</name>
</gene>
<dbReference type="Gene3D" id="1.20.1050.10">
    <property type="match status" value="1"/>
</dbReference>
<dbReference type="Pfam" id="PF02798">
    <property type="entry name" value="GST_N"/>
    <property type="match status" value="2"/>
</dbReference>
<dbReference type="AlphaFoldDB" id="A0AA88A6T0"/>
<dbReference type="GO" id="GO:0004364">
    <property type="term" value="F:glutathione transferase activity"/>
    <property type="evidence" value="ECO:0007669"/>
    <property type="project" value="UniProtKB-EC"/>
</dbReference>
<dbReference type="PANTHER" id="PTHR11260">
    <property type="entry name" value="GLUTATHIONE S-TRANSFERASE, GST, SUPERFAMILY, GST DOMAIN CONTAINING"/>
    <property type="match status" value="1"/>
</dbReference>
<protein>
    <recommendedName>
        <fullName evidence="1">glutathione transferase</fullName>
        <ecNumber evidence="1">2.5.1.18</ecNumber>
    </recommendedName>
</protein>
<evidence type="ECO:0000256" key="1">
    <source>
        <dbReference type="ARBA" id="ARBA00012452"/>
    </source>
</evidence>
<evidence type="ECO:0000259" key="5">
    <source>
        <dbReference type="PROSITE" id="PS50405"/>
    </source>
</evidence>
<dbReference type="GO" id="GO:0005737">
    <property type="term" value="C:cytoplasm"/>
    <property type="evidence" value="ECO:0007669"/>
    <property type="project" value="TreeGrafter"/>
</dbReference>
<evidence type="ECO:0000256" key="2">
    <source>
        <dbReference type="ARBA" id="ARBA00022679"/>
    </source>
</evidence>
<feature type="domain" description="GST N-terminal" evidence="4">
    <location>
        <begin position="5"/>
        <end position="84"/>
    </location>
</feature>
<dbReference type="CDD" id="cd03185">
    <property type="entry name" value="GST_C_Tau"/>
    <property type="match status" value="1"/>
</dbReference>
<keyword evidence="7" id="KW-1185">Reference proteome</keyword>
<dbReference type="SFLD" id="SFLDG01152">
    <property type="entry name" value="Main.3:_Omega-_and_Tau-like"/>
    <property type="match status" value="1"/>
</dbReference>
<dbReference type="SFLD" id="SFLDG00358">
    <property type="entry name" value="Main_(cytGST)"/>
    <property type="match status" value="2"/>
</dbReference>
<dbReference type="InterPro" id="IPR004045">
    <property type="entry name" value="Glutathione_S-Trfase_N"/>
</dbReference>
<dbReference type="PROSITE" id="PS50404">
    <property type="entry name" value="GST_NTER"/>
    <property type="match status" value="2"/>
</dbReference>
<dbReference type="GO" id="GO:0006749">
    <property type="term" value="P:glutathione metabolic process"/>
    <property type="evidence" value="ECO:0007669"/>
    <property type="project" value="InterPro"/>
</dbReference>
<sequence length="302" mass="34811">MAEENIVTLYGTWTSPYAKRVELALKVKGIPYEFVLEDLNNKSQLLLNYNPVHKKVPVLVHNGKPIAESHVILEYIDETWKNGPKLLPDDPYNRAQFRFWAGFLQQQVYETMFLVMRMEGEAQEKATEELHEKFEILEEGMKGLFPDGTPFDGENMGLLDILMCITFGPYKAQEEVLGVKIINSEKNPLIFSWVNSLIEVTLQGSWASPYSKGVELALKLKGIPYEFVQENLANKSPSLLKYNPVYNKIPVLVHCGKPISESLVILEYIHETWKNCPRFLPDDPNRRAQLRFWAGFFDQQVR</sequence>
<dbReference type="InterPro" id="IPR036282">
    <property type="entry name" value="Glutathione-S-Trfase_C_sf"/>
</dbReference>
<dbReference type="EC" id="2.5.1.18" evidence="1"/>
<dbReference type="SUPFAM" id="SSF52833">
    <property type="entry name" value="Thioredoxin-like"/>
    <property type="match status" value="2"/>
</dbReference>
<evidence type="ECO:0000313" key="7">
    <source>
        <dbReference type="Proteomes" id="UP001187192"/>
    </source>
</evidence>
<reference evidence="6" key="1">
    <citation type="submission" date="2023-07" db="EMBL/GenBank/DDBJ databases">
        <title>draft genome sequence of fig (Ficus carica).</title>
        <authorList>
            <person name="Takahashi T."/>
            <person name="Nishimura K."/>
        </authorList>
    </citation>
    <scope>NUCLEOTIDE SEQUENCE</scope>
</reference>
<dbReference type="InterPro" id="IPR036249">
    <property type="entry name" value="Thioredoxin-like_sf"/>
</dbReference>
<comment type="caution">
    <text evidence="6">The sequence shown here is derived from an EMBL/GenBank/DDBJ whole genome shotgun (WGS) entry which is preliminary data.</text>
</comment>
<organism evidence="6 7">
    <name type="scientific">Ficus carica</name>
    <name type="common">Common fig</name>
    <dbReference type="NCBI Taxonomy" id="3494"/>
    <lineage>
        <taxon>Eukaryota</taxon>
        <taxon>Viridiplantae</taxon>
        <taxon>Streptophyta</taxon>
        <taxon>Embryophyta</taxon>
        <taxon>Tracheophyta</taxon>
        <taxon>Spermatophyta</taxon>
        <taxon>Magnoliopsida</taxon>
        <taxon>eudicotyledons</taxon>
        <taxon>Gunneridae</taxon>
        <taxon>Pentapetalae</taxon>
        <taxon>rosids</taxon>
        <taxon>fabids</taxon>
        <taxon>Rosales</taxon>
        <taxon>Moraceae</taxon>
        <taxon>Ficeae</taxon>
        <taxon>Ficus</taxon>
    </lineage>
</organism>
<dbReference type="EMBL" id="BTGU01000021">
    <property type="protein sequence ID" value="GMN45637.1"/>
    <property type="molecule type" value="Genomic_DNA"/>
</dbReference>
<dbReference type="InterPro" id="IPR040079">
    <property type="entry name" value="Glutathione_S-Trfase"/>
</dbReference>
<dbReference type="Proteomes" id="UP001187192">
    <property type="component" value="Unassembled WGS sequence"/>
</dbReference>
<feature type="domain" description="GST C-terminal" evidence="5">
    <location>
        <begin position="90"/>
        <end position="220"/>
    </location>
</feature>
<proteinExistence type="predicted"/>
<dbReference type="Gene3D" id="3.40.30.10">
    <property type="entry name" value="Glutaredoxin"/>
    <property type="match status" value="2"/>
</dbReference>
<dbReference type="PANTHER" id="PTHR11260:SF711">
    <property type="entry name" value="GLUTATHIONE S-TRANSFERASE U9"/>
    <property type="match status" value="1"/>
</dbReference>
<keyword evidence="2" id="KW-0808">Transferase</keyword>
<dbReference type="InterPro" id="IPR045074">
    <property type="entry name" value="GST_C_Tau"/>
</dbReference>
<evidence type="ECO:0000313" key="6">
    <source>
        <dbReference type="EMBL" id="GMN45637.1"/>
    </source>
</evidence>
<dbReference type="PROSITE" id="PS50405">
    <property type="entry name" value="GST_CTER"/>
    <property type="match status" value="1"/>
</dbReference>
<evidence type="ECO:0000259" key="4">
    <source>
        <dbReference type="PROSITE" id="PS50404"/>
    </source>
</evidence>
<dbReference type="InterPro" id="IPR010987">
    <property type="entry name" value="Glutathione-S-Trfase_C-like"/>
</dbReference>